<sequence length="826" mass="93253">MEPSEDGVAVRNGAPASRDGLWARSTLQPWTGWRGWDEGDDRSLLLCHLRRGTRSLTMATAHHAETDSWRALSSRARVDVESSDRRTTREPRRRRRRFSEPPRRGYSARLLLRAESKSLPVIREASDVAIPARHEHDNTTTHITSIQPTPVALQPQHRNLPSDVRKRTLAVQYRCPAVVALCAAAVLLSASPFAKSWAARRRTTRYVTTCLSEGCALIDSEMSDLVSAQFDPCVDFYDYVCSSWTQARDRFSSFVDDQRVYAKAATVAYMLDLASKESVLQNTVIASMASIYNGCASHFATRKSLDAIAGEVLCALNVRRETWMNSTLPGVLPRLVEFSLLYRLHSFFALSYKRRAAPLRMTVGKVARNISAAVYSPDKLHSYFETMLVVFDRAAAAAARYGLLRGLVKLDGAVHEATKMAANDAERTLPLEQLDMEGIPHELWASSVNSAFSLDSEVSPTTGVVVKSIDRLRDAFSVLAGTDPEVSSTYLLVLVTSQAIRYEFYERYAEVEQRVGWVYVACTEVLSRLFPMHYAMMEATALRQQNHKNASASELLEEVKAYLIVILNDSSAIDTAAKDAMREQLSIRDIVIVDPVNDSEFLAESDAVFTQSYIENMFNAARQEAEEDAMNKSRWPPNWRMLARAQWHGSFSYIEDRGAIVIASQNFVSVTQFSSEIFGDVFSYAVLLARFVLELLVAVSRDLADTDAYAWCPHRVNFASKRQAVEMLREVKSLRVAYQAYKQRKHLWDGVQDSGLVTSERNFFQAFCVQFCSHPLLEPTPSLLRTRHRCEISVRSMPEFWDAYKCQEELRKRSATLDCLVAHQRR</sequence>
<keyword evidence="2" id="KW-1185">Reference proteome</keyword>
<evidence type="ECO:0000313" key="2">
    <source>
        <dbReference type="Proteomes" id="UP000821845"/>
    </source>
</evidence>
<organism evidence="1 2">
    <name type="scientific">Hyalomma asiaticum</name>
    <name type="common">Tick</name>
    <dbReference type="NCBI Taxonomy" id="266040"/>
    <lineage>
        <taxon>Eukaryota</taxon>
        <taxon>Metazoa</taxon>
        <taxon>Ecdysozoa</taxon>
        <taxon>Arthropoda</taxon>
        <taxon>Chelicerata</taxon>
        <taxon>Arachnida</taxon>
        <taxon>Acari</taxon>
        <taxon>Parasitiformes</taxon>
        <taxon>Ixodida</taxon>
        <taxon>Ixodoidea</taxon>
        <taxon>Ixodidae</taxon>
        <taxon>Hyalomminae</taxon>
        <taxon>Hyalomma</taxon>
    </lineage>
</organism>
<dbReference type="Proteomes" id="UP000821845">
    <property type="component" value="Chromosome 11"/>
</dbReference>
<proteinExistence type="predicted"/>
<dbReference type="EMBL" id="CM023491">
    <property type="protein sequence ID" value="KAH6941608.1"/>
    <property type="molecule type" value="Genomic_DNA"/>
</dbReference>
<reference evidence="1" key="1">
    <citation type="submission" date="2020-05" db="EMBL/GenBank/DDBJ databases">
        <title>Large-scale comparative analyses of tick genomes elucidate their genetic diversity and vector capacities.</title>
        <authorList>
            <person name="Jia N."/>
            <person name="Wang J."/>
            <person name="Shi W."/>
            <person name="Du L."/>
            <person name="Sun Y."/>
            <person name="Zhan W."/>
            <person name="Jiang J."/>
            <person name="Wang Q."/>
            <person name="Zhang B."/>
            <person name="Ji P."/>
            <person name="Sakyi L.B."/>
            <person name="Cui X."/>
            <person name="Yuan T."/>
            <person name="Jiang B."/>
            <person name="Yang W."/>
            <person name="Lam T.T.-Y."/>
            <person name="Chang Q."/>
            <person name="Ding S."/>
            <person name="Wang X."/>
            <person name="Zhu J."/>
            <person name="Ruan X."/>
            <person name="Zhao L."/>
            <person name="Wei J."/>
            <person name="Que T."/>
            <person name="Du C."/>
            <person name="Cheng J."/>
            <person name="Dai P."/>
            <person name="Han X."/>
            <person name="Huang E."/>
            <person name="Gao Y."/>
            <person name="Liu J."/>
            <person name="Shao H."/>
            <person name="Ye R."/>
            <person name="Li L."/>
            <person name="Wei W."/>
            <person name="Wang X."/>
            <person name="Wang C."/>
            <person name="Yang T."/>
            <person name="Huo Q."/>
            <person name="Li W."/>
            <person name="Guo W."/>
            <person name="Chen H."/>
            <person name="Zhou L."/>
            <person name="Ni X."/>
            <person name="Tian J."/>
            <person name="Zhou Y."/>
            <person name="Sheng Y."/>
            <person name="Liu T."/>
            <person name="Pan Y."/>
            <person name="Xia L."/>
            <person name="Li J."/>
            <person name="Zhao F."/>
            <person name="Cao W."/>
        </authorList>
    </citation>
    <scope>NUCLEOTIDE SEQUENCE</scope>
    <source>
        <strain evidence="1">Hyas-2018</strain>
    </source>
</reference>
<gene>
    <name evidence="1" type="ORF">HPB50_020972</name>
</gene>
<accession>A0ACB7T3F6</accession>
<protein>
    <submittedName>
        <fullName evidence="1">Uncharacterized protein</fullName>
    </submittedName>
</protein>
<name>A0ACB7T3F6_HYAAI</name>
<comment type="caution">
    <text evidence="1">The sequence shown here is derived from an EMBL/GenBank/DDBJ whole genome shotgun (WGS) entry which is preliminary data.</text>
</comment>
<evidence type="ECO:0000313" key="1">
    <source>
        <dbReference type="EMBL" id="KAH6941608.1"/>
    </source>
</evidence>